<dbReference type="GO" id="GO:0071108">
    <property type="term" value="P:protein K48-linked deubiquitination"/>
    <property type="evidence" value="ECO:0007669"/>
    <property type="project" value="TreeGrafter"/>
</dbReference>
<keyword evidence="4 7" id="KW-0833">Ubl conjugation pathway</keyword>
<dbReference type="EMBL" id="JAKMXF010000111">
    <property type="protein sequence ID" value="KAI6657614.1"/>
    <property type="molecule type" value="Genomic_DNA"/>
</dbReference>
<feature type="site" description="Interacts with free ubiquitin" evidence="9">
    <location>
        <position position="278"/>
    </location>
</feature>
<proteinExistence type="inferred from homology"/>
<dbReference type="FunFam" id="1.20.1300.20:FF:000001">
    <property type="entry name" value="Ubiquitin thioesterase OTUB1"/>
    <property type="match status" value="1"/>
</dbReference>
<dbReference type="Gene3D" id="1.20.1300.20">
    <property type="entry name" value="Peptidase C65 Otubain, subdomain 2"/>
    <property type="match status" value="1"/>
</dbReference>
<evidence type="ECO:0000256" key="9">
    <source>
        <dbReference type="PIRSR" id="PIRSR013503-2"/>
    </source>
</evidence>
<dbReference type="GO" id="GO:0004843">
    <property type="term" value="F:cysteine-type deubiquitinase activity"/>
    <property type="evidence" value="ECO:0007669"/>
    <property type="project" value="UniProtKB-UniRule"/>
</dbReference>
<gene>
    <name evidence="11" type="ORF">LOD99_357</name>
</gene>
<reference evidence="11 12" key="1">
    <citation type="journal article" date="2023" name="BMC Biol.">
        <title>The compact genome of the sponge Oopsacas minuta (Hexactinellida) is lacking key metazoan core genes.</title>
        <authorList>
            <person name="Santini S."/>
            <person name="Schenkelaars Q."/>
            <person name="Jourda C."/>
            <person name="Duchesne M."/>
            <person name="Belahbib H."/>
            <person name="Rocher C."/>
            <person name="Selva M."/>
            <person name="Riesgo A."/>
            <person name="Vervoort M."/>
            <person name="Leys S.P."/>
            <person name="Kodjabachian L."/>
            <person name="Le Bivic A."/>
            <person name="Borchiellini C."/>
            <person name="Claverie J.M."/>
            <person name="Renard E."/>
        </authorList>
    </citation>
    <scope>NUCLEOTIDE SEQUENCE [LARGE SCALE GENOMIC DNA]</scope>
    <source>
        <strain evidence="11">SPO-2</strain>
    </source>
</reference>
<feature type="active site" evidence="8">
    <location>
        <position position="102"/>
    </location>
</feature>
<dbReference type="InterPro" id="IPR016615">
    <property type="entry name" value="Otubain"/>
</dbReference>
<evidence type="ECO:0000256" key="6">
    <source>
        <dbReference type="ARBA" id="ARBA00022807"/>
    </source>
</evidence>
<feature type="site" description="Interacts with free ubiquitin" evidence="9">
    <location>
        <position position="252"/>
    </location>
</feature>
<dbReference type="InterPro" id="IPR042467">
    <property type="entry name" value="Peptidase_C65_otubain_sub2"/>
</dbReference>
<dbReference type="EC" id="3.4.19.12" evidence="7"/>
<dbReference type="PIRSF" id="PIRSF013503">
    <property type="entry name" value="Ubiquitin_thioesterase_Otubain"/>
    <property type="match status" value="1"/>
</dbReference>
<evidence type="ECO:0000256" key="8">
    <source>
        <dbReference type="PIRSR" id="PIRSR013503-1"/>
    </source>
</evidence>
<feature type="active site" evidence="8">
    <location>
        <position position="282"/>
    </location>
</feature>
<sequence>MASNTSSEEVVIPVEPVTATDTTDASNADIPDYLKMSAMEHDQAVEHMKQDIEKEVSKQHLVGDIEPTSVLKTVYANDDSVYQAKIQEIEKNYSKIRRIRQDGNCFFRSFGFSLMEQLLANKSEIDKIKPSLTAVKTDLIGKFGYPDMTVEDFYDNFIEVLDKLKEEETDIEYLLKTYQDSGLSDYMVCFMRLIVSVQLQRNAEFYLNFISSKYPTIKSFLSEEVEPMYVESDHLHIDGLSTCLNIRIIVQYMDRGMKVQEHKFQEGSPINVTINLLYRPGHYDILYA</sequence>
<feature type="active site" description="Nucleophile" evidence="8">
    <location>
        <position position="105"/>
    </location>
</feature>
<feature type="site" description="Interacts with free ubiquitin" evidence="9">
    <location>
        <position position="283"/>
    </location>
</feature>
<evidence type="ECO:0000256" key="3">
    <source>
        <dbReference type="ARBA" id="ARBA00022670"/>
    </source>
</evidence>
<dbReference type="Proteomes" id="UP001165289">
    <property type="component" value="Unassembled WGS sequence"/>
</dbReference>
<dbReference type="AlphaFoldDB" id="A0AAV7K8S5"/>
<evidence type="ECO:0000256" key="4">
    <source>
        <dbReference type="ARBA" id="ARBA00022786"/>
    </source>
</evidence>
<dbReference type="SUPFAM" id="SSF54001">
    <property type="entry name" value="Cysteine proteinases"/>
    <property type="match status" value="1"/>
</dbReference>
<evidence type="ECO:0000256" key="5">
    <source>
        <dbReference type="ARBA" id="ARBA00022801"/>
    </source>
</evidence>
<keyword evidence="3 7" id="KW-0645">Protease</keyword>
<protein>
    <recommendedName>
        <fullName evidence="7">Ubiquitin thioesterase</fullName>
        <ecNumber evidence="7">3.4.19.12</ecNumber>
    </recommendedName>
</protein>
<feature type="domain" description="OTU" evidence="10">
    <location>
        <begin position="94"/>
        <end position="288"/>
    </location>
</feature>
<dbReference type="PANTHER" id="PTHR12931">
    <property type="entry name" value="UBIQUITIN THIOLESTERASE PROTEIN OTUB"/>
    <property type="match status" value="1"/>
</dbReference>
<dbReference type="GO" id="GO:0005634">
    <property type="term" value="C:nucleus"/>
    <property type="evidence" value="ECO:0007669"/>
    <property type="project" value="TreeGrafter"/>
</dbReference>
<evidence type="ECO:0000313" key="12">
    <source>
        <dbReference type="Proteomes" id="UP001165289"/>
    </source>
</evidence>
<dbReference type="Gene3D" id="3.30.200.60">
    <property type="entry name" value="Peptidase C65 Otubain, subdomain 1"/>
    <property type="match status" value="1"/>
</dbReference>
<dbReference type="PROSITE" id="PS50802">
    <property type="entry name" value="OTU"/>
    <property type="match status" value="1"/>
</dbReference>
<dbReference type="InterPro" id="IPR038765">
    <property type="entry name" value="Papain-like_cys_pep_sf"/>
</dbReference>
<dbReference type="PANTHER" id="PTHR12931:SF15">
    <property type="entry name" value="UBIQUITIN THIOESTERASE OTUBAIN-LIKE"/>
    <property type="match status" value="1"/>
</dbReference>
<dbReference type="GO" id="GO:0043130">
    <property type="term" value="F:ubiquitin binding"/>
    <property type="evidence" value="ECO:0007669"/>
    <property type="project" value="UniProtKB-UniRule"/>
</dbReference>
<evidence type="ECO:0000313" key="11">
    <source>
        <dbReference type="EMBL" id="KAI6657614.1"/>
    </source>
</evidence>
<evidence type="ECO:0000256" key="7">
    <source>
        <dbReference type="PIRNR" id="PIRNR013503"/>
    </source>
</evidence>
<evidence type="ECO:0000256" key="2">
    <source>
        <dbReference type="ARBA" id="ARBA00006579"/>
    </source>
</evidence>
<organism evidence="11 12">
    <name type="scientific">Oopsacas minuta</name>
    <dbReference type="NCBI Taxonomy" id="111878"/>
    <lineage>
        <taxon>Eukaryota</taxon>
        <taxon>Metazoa</taxon>
        <taxon>Porifera</taxon>
        <taxon>Hexactinellida</taxon>
        <taxon>Hexasterophora</taxon>
        <taxon>Lyssacinosida</taxon>
        <taxon>Leucopsacidae</taxon>
        <taxon>Oopsacas</taxon>
    </lineage>
</organism>
<dbReference type="InterPro" id="IPR019400">
    <property type="entry name" value="Peptidase_C65_otubain"/>
</dbReference>
<evidence type="ECO:0000256" key="1">
    <source>
        <dbReference type="ARBA" id="ARBA00000707"/>
    </source>
</evidence>
<dbReference type="Pfam" id="PF10275">
    <property type="entry name" value="Peptidase_C65"/>
    <property type="match status" value="1"/>
</dbReference>
<comment type="similarity">
    <text evidence="2 7">Belongs to the peptidase C65 family.</text>
</comment>
<name>A0AAV7K8S5_9METZ</name>
<keyword evidence="6 7" id="KW-0788">Thiol protease</keyword>
<comment type="catalytic activity">
    <reaction evidence="1 7">
        <text>Thiol-dependent hydrolysis of ester, thioester, amide, peptide and isopeptide bonds formed by the C-terminal Gly of ubiquitin (a 76-residue protein attached to proteins as an intracellular targeting signal).</text>
        <dbReference type="EC" id="3.4.19.12"/>
    </reaction>
</comment>
<keyword evidence="12" id="KW-1185">Reference proteome</keyword>
<dbReference type="InterPro" id="IPR042468">
    <property type="entry name" value="Peptidase_C65_otubain_sub1"/>
</dbReference>
<evidence type="ECO:0000259" key="10">
    <source>
        <dbReference type="PROSITE" id="PS50802"/>
    </source>
</evidence>
<accession>A0AAV7K8S5</accession>
<dbReference type="GO" id="GO:0006508">
    <property type="term" value="P:proteolysis"/>
    <property type="evidence" value="ECO:0007669"/>
    <property type="project" value="UniProtKB-KW"/>
</dbReference>
<comment type="caution">
    <text evidence="11">The sequence shown here is derived from an EMBL/GenBank/DDBJ whole genome shotgun (WGS) entry which is preliminary data.</text>
</comment>
<dbReference type="InterPro" id="IPR003323">
    <property type="entry name" value="OTU_dom"/>
</dbReference>
<feature type="site" description="Interacts with free ubiquitin" evidence="9">
    <location>
        <position position="254"/>
    </location>
</feature>
<keyword evidence="5 7" id="KW-0378">Hydrolase</keyword>